<dbReference type="InterPro" id="IPR004166">
    <property type="entry name" value="a-kinase_dom"/>
</dbReference>
<evidence type="ECO:0000313" key="6">
    <source>
        <dbReference type="EMBL" id="EGG01376.1"/>
    </source>
</evidence>
<evidence type="ECO:0000256" key="2">
    <source>
        <dbReference type="ARBA" id="ARBA00022679"/>
    </source>
</evidence>
<sequence>MNSPICSACRQRPATFRDFCSPCLKIRLAPGSASPPDPPNSSEIPSPMTNQFNYQHHPQLLATTTSTSAYQAPQPTNNVTQPASNFDVRAYKHAAASVAAHNNSLQPPHSTMSSTLAISPPFDPLALAKEIRNRTIAGGAASKVKRPRGGVATTTRQRARPNPDTPTFDSTNPIITFVCGFEIYQAPKWAKAKPLPVSRTINLLDPNAYNTLRQDLWSHFHRVFIPNNILTTLDPAGFSFTSLGSTEATVTAENLMWWFTNKSSIDLIYDHTRYEHSQALTKAAELESPEAQILPNSAATKTHLGYGARWTQPLLHINDDKVEQGIERFGASREPYLLHSKRGISWQAGLQWLLQVDGNTVESDFVAFRWHNSGAPQTGRTHTVQSIDIWQPSGPIVLISKIPLKNRFLLPLVAPITTSRLYAAVAILLREFVVYGQNIPGLSDHVDFWQVLSKLRLVEHVIISSQMPEEDNNVNPDHNHNTGINTETGVEGPTKVMHAEEKLDLPLKSYGSLDFFGFPQIAKPSEMDYLMDAFIHWTYQHSEGHRFVTGLRGSGSVVTNPRILDMNPTHSLWIQACMGPTKRPTFGYCIDDCPT</sequence>
<dbReference type="GeneID" id="18936128"/>
<keyword evidence="7" id="KW-1185">Reference proteome</keyword>
<reference evidence="7" key="1">
    <citation type="journal article" date="2011" name="Proc. Natl. Acad. Sci. U.S.A.">
        <title>Obligate biotrophy features unraveled by the genomic analysis of rust fungi.</title>
        <authorList>
            <person name="Duplessis S."/>
            <person name="Cuomo C.A."/>
            <person name="Lin Y.-C."/>
            <person name="Aerts A."/>
            <person name="Tisserant E."/>
            <person name="Veneault-Fourrey C."/>
            <person name="Joly D.L."/>
            <person name="Hacquard S."/>
            <person name="Amselem J."/>
            <person name="Cantarel B.L."/>
            <person name="Chiu R."/>
            <person name="Coutinho P.M."/>
            <person name="Feau N."/>
            <person name="Field M."/>
            <person name="Frey P."/>
            <person name="Gelhaye E."/>
            <person name="Goldberg J."/>
            <person name="Grabherr M.G."/>
            <person name="Kodira C.D."/>
            <person name="Kohler A."/>
            <person name="Kuees U."/>
            <person name="Lindquist E.A."/>
            <person name="Lucas S.M."/>
            <person name="Mago R."/>
            <person name="Mauceli E."/>
            <person name="Morin E."/>
            <person name="Murat C."/>
            <person name="Pangilinan J.L."/>
            <person name="Park R."/>
            <person name="Pearson M."/>
            <person name="Quesneville H."/>
            <person name="Rouhier N."/>
            <person name="Sakthikumar S."/>
            <person name="Salamov A.A."/>
            <person name="Schmutz J."/>
            <person name="Selles B."/>
            <person name="Shapiro H."/>
            <person name="Tanguay P."/>
            <person name="Tuskan G.A."/>
            <person name="Henrissat B."/>
            <person name="Van de Peer Y."/>
            <person name="Rouze P."/>
            <person name="Ellis J.G."/>
            <person name="Dodds P.N."/>
            <person name="Schein J.E."/>
            <person name="Zhong S."/>
            <person name="Hamelin R.C."/>
            <person name="Grigoriev I.V."/>
            <person name="Szabo L.J."/>
            <person name="Martin F."/>
        </authorList>
    </citation>
    <scope>NUCLEOTIDE SEQUENCE [LARGE SCALE GENOMIC DNA]</scope>
    <source>
        <strain evidence="7">98AG31 / pathotype 3-4-7</strain>
    </source>
</reference>
<evidence type="ECO:0000313" key="7">
    <source>
        <dbReference type="Proteomes" id="UP000001072"/>
    </source>
</evidence>
<feature type="compositionally biased region" description="Polar residues" evidence="4">
    <location>
        <begin position="468"/>
        <end position="488"/>
    </location>
</feature>
<dbReference type="Gene3D" id="3.20.200.10">
    <property type="entry name" value="MHCK/EF2 kinase"/>
    <property type="match status" value="1"/>
</dbReference>
<dbReference type="InParanoid" id="F4S1H6"/>
<dbReference type="InterPro" id="IPR011009">
    <property type="entry name" value="Kinase-like_dom_sf"/>
</dbReference>
<dbReference type="SUPFAM" id="SSF56112">
    <property type="entry name" value="Protein kinase-like (PK-like)"/>
    <property type="match status" value="1"/>
</dbReference>
<gene>
    <name evidence="6" type="ORF">MELLADRAFT_92099</name>
</gene>
<keyword evidence="2" id="KW-0808">Transferase</keyword>
<organism evidence="7">
    <name type="scientific">Melampsora larici-populina (strain 98AG31 / pathotype 3-4-7)</name>
    <name type="common">Poplar leaf rust fungus</name>
    <dbReference type="NCBI Taxonomy" id="747676"/>
    <lineage>
        <taxon>Eukaryota</taxon>
        <taxon>Fungi</taxon>
        <taxon>Dikarya</taxon>
        <taxon>Basidiomycota</taxon>
        <taxon>Pucciniomycotina</taxon>
        <taxon>Pucciniomycetes</taxon>
        <taxon>Pucciniales</taxon>
        <taxon>Melampsoraceae</taxon>
        <taxon>Melampsora</taxon>
    </lineage>
</organism>
<dbReference type="OrthoDB" id="301415at2759"/>
<dbReference type="VEuPathDB" id="FungiDB:MELLADRAFT_92099"/>
<dbReference type="Pfam" id="PF02816">
    <property type="entry name" value="Alpha_kinase"/>
    <property type="match status" value="1"/>
</dbReference>
<dbReference type="RefSeq" id="XP_007415226.1">
    <property type="nucleotide sequence ID" value="XM_007415164.1"/>
</dbReference>
<feature type="compositionally biased region" description="Polar residues" evidence="4">
    <location>
        <begin position="40"/>
        <end position="52"/>
    </location>
</feature>
<proteinExistence type="predicted"/>
<dbReference type="HOGENOM" id="CLU_470966_0_0_1"/>
<evidence type="ECO:0000256" key="4">
    <source>
        <dbReference type="SAM" id="MobiDB-lite"/>
    </source>
</evidence>
<name>F4S1H6_MELLP</name>
<dbReference type="EMBL" id="GL883138">
    <property type="protein sequence ID" value="EGG01376.1"/>
    <property type="molecule type" value="Genomic_DNA"/>
</dbReference>
<dbReference type="Proteomes" id="UP000001072">
    <property type="component" value="Unassembled WGS sequence"/>
</dbReference>
<evidence type="ECO:0000256" key="3">
    <source>
        <dbReference type="ARBA" id="ARBA00022777"/>
    </source>
</evidence>
<dbReference type="GO" id="GO:0004674">
    <property type="term" value="F:protein serine/threonine kinase activity"/>
    <property type="evidence" value="ECO:0007669"/>
    <property type="project" value="UniProtKB-KW"/>
</dbReference>
<feature type="region of interest" description="Disordered" evidence="4">
    <location>
        <begin position="30"/>
        <end position="52"/>
    </location>
</feature>
<evidence type="ECO:0000256" key="1">
    <source>
        <dbReference type="ARBA" id="ARBA00022527"/>
    </source>
</evidence>
<accession>F4S1H6</accession>
<keyword evidence="3" id="KW-0418">Kinase</keyword>
<dbReference type="AlphaFoldDB" id="F4S1H6"/>
<dbReference type="GO" id="GO:0005524">
    <property type="term" value="F:ATP binding"/>
    <property type="evidence" value="ECO:0007669"/>
    <property type="project" value="InterPro"/>
</dbReference>
<feature type="region of interest" description="Disordered" evidence="4">
    <location>
        <begin position="138"/>
        <end position="167"/>
    </location>
</feature>
<evidence type="ECO:0000259" key="5">
    <source>
        <dbReference type="Pfam" id="PF02816"/>
    </source>
</evidence>
<protein>
    <recommendedName>
        <fullName evidence="5">Alpha-type protein kinase domain-containing protein</fullName>
    </recommendedName>
</protein>
<dbReference type="KEGG" id="mlr:MELLADRAFT_92099"/>
<feature type="region of interest" description="Disordered" evidence="4">
    <location>
        <begin position="468"/>
        <end position="490"/>
    </location>
</feature>
<feature type="domain" description="Alpha-type protein kinase" evidence="5">
    <location>
        <begin position="491"/>
        <end position="568"/>
    </location>
</feature>
<keyword evidence="1" id="KW-0723">Serine/threonine-protein kinase</keyword>